<keyword evidence="2" id="KW-0472">Membrane</keyword>
<name>A0ABQ1H555_9BACL</name>
<feature type="compositionally biased region" description="Basic and acidic residues" evidence="1">
    <location>
        <begin position="558"/>
        <end position="576"/>
    </location>
</feature>
<dbReference type="EMBL" id="BMEX01000027">
    <property type="protein sequence ID" value="GGA57967.1"/>
    <property type="molecule type" value="Genomic_DNA"/>
</dbReference>
<dbReference type="RefSeq" id="WP_188433677.1">
    <property type="nucleotide sequence ID" value="NZ_BMEX01000027.1"/>
</dbReference>
<protein>
    <recommendedName>
        <fullName evidence="5">TrbL/VirB6 plasmid conjugal transfer protein</fullName>
    </recommendedName>
</protein>
<feature type="transmembrane region" description="Helical" evidence="2">
    <location>
        <begin position="423"/>
        <end position="440"/>
    </location>
</feature>
<feature type="region of interest" description="Disordered" evidence="1">
    <location>
        <begin position="606"/>
        <end position="626"/>
    </location>
</feature>
<feature type="region of interest" description="Disordered" evidence="1">
    <location>
        <begin position="518"/>
        <end position="585"/>
    </location>
</feature>
<evidence type="ECO:0000313" key="4">
    <source>
        <dbReference type="Proteomes" id="UP000617979"/>
    </source>
</evidence>
<feature type="transmembrane region" description="Helical" evidence="2">
    <location>
        <begin position="73"/>
        <end position="96"/>
    </location>
</feature>
<keyword evidence="2" id="KW-0812">Transmembrane</keyword>
<evidence type="ECO:0000313" key="3">
    <source>
        <dbReference type="EMBL" id="GGA57967.1"/>
    </source>
</evidence>
<dbReference type="Proteomes" id="UP000617979">
    <property type="component" value="Unassembled WGS sequence"/>
</dbReference>
<evidence type="ECO:0008006" key="5">
    <source>
        <dbReference type="Google" id="ProtNLM"/>
    </source>
</evidence>
<reference evidence="4" key="1">
    <citation type="journal article" date="2019" name="Int. J. Syst. Evol. Microbiol.">
        <title>The Global Catalogue of Microorganisms (GCM) 10K type strain sequencing project: providing services to taxonomists for standard genome sequencing and annotation.</title>
        <authorList>
            <consortium name="The Broad Institute Genomics Platform"/>
            <consortium name="The Broad Institute Genome Sequencing Center for Infectious Disease"/>
            <person name="Wu L."/>
            <person name="Ma J."/>
        </authorList>
    </citation>
    <scope>NUCLEOTIDE SEQUENCE [LARGE SCALE GENOMIC DNA]</scope>
    <source>
        <strain evidence="4">CGMCC 1.12404</strain>
    </source>
</reference>
<keyword evidence="2" id="KW-1133">Transmembrane helix</keyword>
<feature type="transmembrane region" description="Helical" evidence="2">
    <location>
        <begin position="328"/>
        <end position="353"/>
    </location>
</feature>
<evidence type="ECO:0000256" key="2">
    <source>
        <dbReference type="SAM" id="Phobius"/>
    </source>
</evidence>
<feature type="transmembrane region" description="Helical" evidence="2">
    <location>
        <begin position="155"/>
        <end position="175"/>
    </location>
</feature>
<feature type="transmembrane region" description="Helical" evidence="2">
    <location>
        <begin position="390"/>
        <end position="411"/>
    </location>
</feature>
<sequence>MEKRRRSLILLTLGFLLLFVTVPDGDVWASDDLLPGDKIESPFYEKHDPDAYKIDYVPKEEPDGIAETMEVQFYLFLNILLNGLWNIYVFFVEFTIRVVNWAFSKELTNDLIDILNGLFPSLKDTIWDNLWFLGASISVLGAVLLWGYGKTQKSIMVIAGLILLLAVVPSLLANLPSWMKTTNTIATEISAQVMVKMVKAENPNTVSVEGLEELKESDPEKFEQEIAKRNAQWQEETQRNGIHAVDDAIWKSLVYEPYLVANFGSKKVGKKYFNGLMKQGDSDEKRRDYLRHGGESESYKWIRKDGTAKNKDLKPFTQAGFAGRATDVLVTILLGAIPLVALVLFSFLCLYWTGIAMGFAILGVIYLLLAFWPGFGWGEAGYWLYRTFSALLMKVFYAIVLAIFLATWILIQPGGSHLQNLGLGGRIIVIVFLLLGFWTATEALRRKWNNPPGLQGGAIAPDGVGANDMGMALGGTKKMTGMVGRGWRGLRRLNRHRVHRQNQRQIRDAHAENQAMLQRMEASAGVAPDEEPEQRVRLKSGSRHIDSGVSKEAAATYREMKEKEYDPTDPKDRARWVGENPEQADQVAEIGKWSDQELVDQAEELSKFDGSTAPPERPAKNTPEYEVWERSPRWRQHWGLYQSAKKQVDERYKKDYRKRYMKYEKSLSRYFRQPPRYIRPSDRAYLREYRRMLRKSKEEAR</sequence>
<gene>
    <name evidence="3" type="ORF">GCM10007416_33970</name>
</gene>
<keyword evidence="4" id="KW-1185">Reference proteome</keyword>
<organism evidence="3 4">
    <name type="scientific">Kroppenstedtia guangzhouensis</name>
    <dbReference type="NCBI Taxonomy" id="1274356"/>
    <lineage>
        <taxon>Bacteria</taxon>
        <taxon>Bacillati</taxon>
        <taxon>Bacillota</taxon>
        <taxon>Bacilli</taxon>
        <taxon>Bacillales</taxon>
        <taxon>Thermoactinomycetaceae</taxon>
        <taxon>Kroppenstedtia</taxon>
    </lineage>
</organism>
<feature type="transmembrane region" description="Helical" evidence="2">
    <location>
        <begin position="130"/>
        <end position="149"/>
    </location>
</feature>
<evidence type="ECO:0000256" key="1">
    <source>
        <dbReference type="SAM" id="MobiDB-lite"/>
    </source>
</evidence>
<proteinExistence type="predicted"/>
<comment type="caution">
    <text evidence="3">The sequence shown here is derived from an EMBL/GenBank/DDBJ whole genome shotgun (WGS) entry which is preliminary data.</text>
</comment>
<feature type="transmembrane region" description="Helical" evidence="2">
    <location>
        <begin position="359"/>
        <end position="378"/>
    </location>
</feature>
<accession>A0ABQ1H555</accession>